<gene>
    <name evidence="2" type="ORF">PCOR1329_LOCUS26413</name>
</gene>
<name>A0ABN9SA56_9DINO</name>
<comment type="caution">
    <text evidence="2">The sequence shown here is derived from an EMBL/GenBank/DDBJ whole genome shotgun (WGS) entry which is preliminary data.</text>
</comment>
<feature type="region of interest" description="Disordered" evidence="1">
    <location>
        <begin position="11"/>
        <end position="112"/>
    </location>
</feature>
<evidence type="ECO:0000256" key="1">
    <source>
        <dbReference type="SAM" id="MobiDB-lite"/>
    </source>
</evidence>
<dbReference type="Proteomes" id="UP001189429">
    <property type="component" value="Unassembled WGS sequence"/>
</dbReference>
<feature type="compositionally biased region" description="Low complexity" evidence="1">
    <location>
        <begin position="73"/>
        <end position="87"/>
    </location>
</feature>
<organism evidence="2 3">
    <name type="scientific">Prorocentrum cordatum</name>
    <dbReference type="NCBI Taxonomy" id="2364126"/>
    <lineage>
        <taxon>Eukaryota</taxon>
        <taxon>Sar</taxon>
        <taxon>Alveolata</taxon>
        <taxon>Dinophyceae</taxon>
        <taxon>Prorocentrales</taxon>
        <taxon>Prorocentraceae</taxon>
        <taxon>Prorocentrum</taxon>
    </lineage>
</organism>
<reference evidence="2" key="1">
    <citation type="submission" date="2023-10" db="EMBL/GenBank/DDBJ databases">
        <authorList>
            <person name="Chen Y."/>
            <person name="Shah S."/>
            <person name="Dougan E. K."/>
            <person name="Thang M."/>
            <person name="Chan C."/>
        </authorList>
    </citation>
    <scope>NUCLEOTIDE SEQUENCE [LARGE SCALE GENOMIC DNA]</scope>
</reference>
<keyword evidence="3" id="KW-1185">Reference proteome</keyword>
<protein>
    <submittedName>
        <fullName evidence="2">Uncharacterized protein</fullName>
    </submittedName>
</protein>
<sequence length="112" mass="11665">MCSLHGLWGHISSGPWRPLGALRAQGARAAPLRDSTPRPGDASGSRQTRAARGRTASCVEPPSTPPWTPAKEGLQGQLRLRQPLRPQCAPAAARGVELGQGGQRAPEASTGT</sequence>
<proteinExistence type="predicted"/>
<dbReference type="EMBL" id="CAUYUJ010009391">
    <property type="protein sequence ID" value="CAK0826634.1"/>
    <property type="molecule type" value="Genomic_DNA"/>
</dbReference>
<evidence type="ECO:0000313" key="2">
    <source>
        <dbReference type="EMBL" id="CAK0826634.1"/>
    </source>
</evidence>
<accession>A0ABN9SA56</accession>
<feature type="compositionally biased region" description="Low complexity" evidence="1">
    <location>
        <begin position="17"/>
        <end position="33"/>
    </location>
</feature>
<evidence type="ECO:0000313" key="3">
    <source>
        <dbReference type="Proteomes" id="UP001189429"/>
    </source>
</evidence>